<dbReference type="InterPro" id="IPR011013">
    <property type="entry name" value="Gal_mutarotase_sf_dom"/>
</dbReference>
<name>A0ABT2YBI8_9BURK</name>
<dbReference type="InterPro" id="IPR029411">
    <property type="entry name" value="RG-lyase_III"/>
</dbReference>
<evidence type="ECO:0000256" key="5">
    <source>
        <dbReference type="ARBA" id="ARBA00022525"/>
    </source>
</evidence>
<evidence type="ECO:0000256" key="10">
    <source>
        <dbReference type="SAM" id="SignalP"/>
    </source>
</evidence>
<dbReference type="SUPFAM" id="SSF49785">
    <property type="entry name" value="Galactose-binding domain-like"/>
    <property type="match status" value="1"/>
</dbReference>
<dbReference type="PANTHER" id="PTHR36574:SF1">
    <property type="entry name" value="RHAMNOGALACTURONATE LYASE-RELATED"/>
    <property type="match status" value="1"/>
</dbReference>
<dbReference type="CDD" id="cd10316">
    <property type="entry name" value="RGL4_M"/>
    <property type="match status" value="1"/>
</dbReference>
<dbReference type="SUPFAM" id="SSF74650">
    <property type="entry name" value="Galactose mutarotase-like"/>
    <property type="match status" value="1"/>
</dbReference>
<evidence type="ECO:0000256" key="7">
    <source>
        <dbReference type="ARBA" id="ARBA00023157"/>
    </source>
</evidence>
<dbReference type="CDD" id="cd10320">
    <property type="entry name" value="RGL4_N"/>
    <property type="match status" value="1"/>
</dbReference>
<dbReference type="SUPFAM" id="SSF49452">
    <property type="entry name" value="Starch-binding domain-like"/>
    <property type="match status" value="1"/>
</dbReference>
<feature type="chain" id="PRO_5045446741" description="rhamnogalacturonan endolyase" evidence="10">
    <location>
        <begin position="25"/>
        <end position="562"/>
    </location>
</feature>
<dbReference type="InterPro" id="IPR014718">
    <property type="entry name" value="GH-type_carb-bd"/>
</dbReference>
<dbReference type="Pfam" id="PF14683">
    <property type="entry name" value="CBM-like"/>
    <property type="match status" value="1"/>
</dbReference>
<evidence type="ECO:0000256" key="3">
    <source>
        <dbReference type="ARBA" id="ARBA00010418"/>
    </source>
</evidence>
<evidence type="ECO:0000259" key="11">
    <source>
        <dbReference type="Pfam" id="PF09284"/>
    </source>
</evidence>
<dbReference type="InterPro" id="IPR015364">
    <property type="entry name" value="RhgB_N"/>
</dbReference>
<accession>A0ABT2YBI8</accession>
<dbReference type="CDD" id="cd10317">
    <property type="entry name" value="RGL4_C"/>
    <property type="match status" value="1"/>
</dbReference>
<dbReference type="InterPro" id="IPR029413">
    <property type="entry name" value="RG-lyase_II"/>
</dbReference>
<comment type="subcellular location">
    <subcellularLocation>
        <location evidence="2">Secreted</location>
    </subcellularLocation>
</comment>
<feature type="domain" description="Rhamnogalacturonan lyase" evidence="13">
    <location>
        <begin position="311"/>
        <end position="374"/>
    </location>
</feature>
<feature type="signal peptide" evidence="10">
    <location>
        <begin position="1"/>
        <end position="24"/>
    </location>
</feature>
<protein>
    <recommendedName>
        <fullName evidence="4">rhamnogalacturonan endolyase</fullName>
        <ecNumber evidence="4">4.2.2.23</ecNumber>
    </recommendedName>
</protein>
<evidence type="ECO:0000313" key="15">
    <source>
        <dbReference type="Proteomes" id="UP001209701"/>
    </source>
</evidence>
<evidence type="ECO:0000313" key="14">
    <source>
        <dbReference type="EMBL" id="MCV2367262.1"/>
    </source>
</evidence>
<keyword evidence="9" id="KW-0961">Cell wall biogenesis/degradation</keyword>
<dbReference type="RefSeq" id="WP_263569893.1">
    <property type="nucleotide sequence ID" value="NZ_JAJIRN010000002.1"/>
</dbReference>
<dbReference type="EC" id="4.2.2.23" evidence="4"/>
<dbReference type="PANTHER" id="PTHR36574">
    <property type="entry name" value="RHAMNOGALACTURONATE LYASE-RELATED"/>
    <property type="match status" value="1"/>
</dbReference>
<dbReference type="InterPro" id="IPR016590">
    <property type="entry name" value="Rhamnogalacturonase_B"/>
</dbReference>
<evidence type="ECO:0000256" key="8">
    <source>
        <dbReference type="ARBA" id="ARBA00023239"/>
    </source>
</evidence>
<dbReference type="EMBL" id="JAJIRN010000002">
    <property type="protein sequence ID" value="MCV2367262.1"/>
    <property type="molecule type" value="Genomic_DNA"/>
</dbReference>
<sequence>MTNTKFRLASLLLLALLNAGNSYAAFGLSSDASFHTIDTGAGTVFKIRRIDSGSTTSPGDIASLKFNGIEIQDPSRGSQIASGFDWIYQKPGTGTTAVAIDAAVVNSNFIKVTVSVVSADGNLTHYYMVKNGDPNIYMATHITAEPTVGEFRWISRLNASVLTGVPIESSLIGTTGAIESSDIFGFNSGANQGQTRSKYFGNQRAIDYSVRGVTGAGVGIFMLYDKRERASGGPFFRDIQNQSGGNTELYNYMNSGHNQTEAFRMGLSGPYALLLTNGSAPSLPDMSWVADMGLIGYVAPIDRGAVTVAGLSGRDSNYNYTVGFANAAAQYWTKADAVDGHFSKSDMLPGVYTMTVYKNELAVDTRSVTVTANTSYALNPLVITADPSSSAALWRIGNWDGTPLEFVNGDKLSTMHPSDVRMSNWVVPDYIIGSSQAGSGFPAYQWKDINGNINIKFNLRRGQALPYRLRVGITAAYNGARPRVQVNGWASGSPASSTQPKSRSLTIGTYRGNNAMYTFDIPASELVVGQNTVTLFPISGTAGTKFLSPGYAIDAVDLIRTP</sequence>
<dbReference type="Pfam" id="PF14686">
    <property type="entry name" value="fn3_3"/>
    <property type="match status" value="1"/>
</dbReference>
<evidence type="ECO:0000259" key="12">
    <source>
        <dbReference type="Pfam" id="PF14683"/>
    </source>
</evidence>
<evidence type="ECO:0000256" key="6">
    <source>
        <dbReference type="ARBA" id="ARBA00022729"/>
    </source>
</evidence>
<dbReference type="Pfam" id="PF09284">
    <property type="entry name" value="RhgB_N"/>
    <property type="match status" value="1"/>
</dbReference>
<keyword evidence="15" id="KW-1185">Reference proteome</keyword>
<comment type="catalytic activity">
    <reaction evidence="1">
        <text>Endotype eliminative cleavage of L-alpha-rhamnopyranosyl-(1-&gt;4)-alpha-D-galactopyranosyluronic acid bonds of rhamnogalacturonan I domains in ramified hairy regions of pectin leaving L-rhamnopyranose at the reducing end and 4-deoxy-4,5-unsaturated D-galactopyranosyluronic acid at the non-reducing end.</text>
        <dbReference type="EC" id="4.2.2.23"/>
    </reaction>
</comment>
<dbReference type="Gene3D" id="2.60.40.1120">
    <property type="entry name" value="Carboxypeptidase-like, regulatory domain"/>
    <property type="match status" value="1"/>
</dbReference>
<proteinExistence type="inferred from homology"/>
<keyword evidence="7" id="KW-1015">Disulfide bond</keyword>
<dbReference type="Gene3D" id="2.60.120.260">
    <property type="entry name" value="Galactose-binding domain-like"/>
    <property type="match status" value="1"/>
</dbReference>
<feature type="domain" description="Rhamnogalacturonan lyase" evidence="12">
    <location>
        <begin position="393"/>
        <end position="558"/>
    </location>
</feature>
<dbReference type="Proteomes" id="UP001209701">
    <property type="component" value="Unassembled WGS sequence"/>
</dbReference>
<gene>
    <name evidence="14" type="ORF">LNV07_04025</name>
</gene>
<comment type="similarity">
    <text evidence="3">Belongs to the polysaccharide lyase 4 family.</text>
</comment>
<comment type="caution">
    <text evidence="14">The sequence shown here is derived from an EMBL/GenBank/DDBJ whole genome shotgun (WGS) entry which is preliminary data.</text>
</comment>
<evidence type="ECO:0000259" key="13">
    <source>
        <dbReference type="Pfam" id="PF14686"/>
    </source>
</evidence>
<keyword evidence="8" id="KW-0456">Lyase</keyword>
<evidence type="ECO:0000256" key="1">
    <source>
        <dbReference type="ARBA" id="ARBA00001324"/>
    </source>
</evidence>
<keyword evidence="6 10" id="KW-0732">Signal</keyword>
<dbReference type="InterPro" id="IPR008979">
    <property type="entry name" value="Galactose-bd-like_sf"/>
</dbReference>
<evidence type="ECO:0000256" key="2">
    <source>
        <dbReference type="ARBA" id="ARBA00004613"/>
    </source>
</evidence>
<dbReference type="InterPro" id="IPR013784">
    <property type="entry name" value="Carb-bd-like_fold"/>
</dbReference>
<organism evidence="14 15">
    <name type="scientific">Roseateles oligotrophus</name>
    <dbReference type="NCBI Taxonomy" id="1769250"/>
    <lineage>
        <taxon>Bacteria</taxon>
        <taxon>Pseudomonadati</taxon>
        <taxon>Pseudomonadota</taxon>
        <taxon>Betaproteobacteria</taxon>
        <taxon>Burkholderiales</taxon>
        <taxon>Sphaerotilaceae</taxon>
        <taxon>Roseateles</taxon>
    </lineage>
</organism>
<dbReference type="Gene3D" id="2.70.98.10">
    <property type="match status" value="1"/>
</dbReference>
<evidence type="ECO:0000256" key="4">
    <source>
        <dbReference type="ARBA" id="ARBA00012437"/>
    </source>
</evidence>
<evidence type="ECO:0000256" key="9">
    <source>
        <dbReference type="ARBA" id="ARBA00023316"/>
    </source>
</evidence>
<keyword evidence="5" id="KW-0964">Secreted</keyword>
<feature type="domain" description="Rhamnogalacturonase B N-terminal" evidence="11">
    <location>
        <begin position="26"/>
        <end position="296"/>
    </location>
</feature>
<reference evidence="14 15" key="1">
    <citation type="submission" date="2021-11" db="EMBL/GenBank/DDBJ databases">
        <authorList>
            <person name="Liang Q."/>
            <person name="Mou H."/>
            <person name="Liu Z."/>
        </authorList>
    </citation>
    <scope>NUCLEOTIDE SEQUENCE [LARGE SCALE GENOMIC DNA]</scope>
    <source>
        <strain evidence="14 15">CHU3</strain>
    </source>
</reference>